<accession>A0ACB0ICS2</accession>
<reference evidence="1" key="1">
    <citation type="submission" date="2023-10" db="EMBL/GenBank/DDBJ databases">
        <authorList>
            <person name="Rodriguez Cubillos JULIANA M."/>
            <person name="De Vega J."/>
        </authorList>
    </citation>
    <scope>NUCLEOTIDE SEQUENCE</scope>
</reference>
<protein>
    <submittedName>
        <fullName evidence="1">Uncharacterized protein</fullName>
    </submittedName>
</protein>
<gene>
    <name evidence="1" type="ORF">MILVUS5_LOCUS1808</name>
</gene>
<keyword evidence="2" id="KW-1185">Reference proteome</keyword>
<dbReference type="EMBL" id="CASHSV030000001">
    <property type="protein sequence ID" value="CAJ2629920.1"/>
    <property type="molecule type" value="Genomic_DNA"/>
</dbReference>
<proteinExistence type="predicted"/>
<dbReference type="Proteomes" id="UP001177021">
    <property type="component" value="Unassembled WGS sequence"/>
</dbReference>
<organism evidence="1 2">
    <name type="scientific">Trifolium pratense</name>
    <name type="common">Red clover</name>
    <dbReference type="NCBI Taxonomy" id="57577"/>
    <lineage>
        <taxon>Eukaryota</taxon>
        <taxon>Viridiplantae</taxon>
        <taxon>Streptophyta</taxon>
        <taxon>Embryophyta</taxon>
        <taxon>Tracheophyta</taxon>
        <taxon>Spermatophyta</taxon>
        <taxon>Magnoliopsida</taxon>
        <taxon>eudicotyledons</taxon>
        <taxon>Gunneridae</taxon>
        <taxon>Pentapetalae</taxon>
        <taxon>rosids</taxon>
        <taxon>fabids</taxon>
        <taxon>Fabales</taxon>
        <taxon>Fabaceae</taxon>
        <taxon>Papilionoideae</taxon>
        <taxon>50 kb inversion clade</taxon>
        <taxon>NPAAA clade</taxon>
        <taxon>Hologalegina</taxon>
        <taxon>IRL clade</taxon>
        <taxon>Trifolieae</taxon>
        <taxon>Trifolium</taxon>
    </lineage>
</organism>
<evidence type="ECO:0000313" key="1">
    <source>
        <dbReference type="EMBL" id="CAJ2629920.1"/>
    </source>
</evidence>
<sequence length="1161" mass="129476">MLLFIMIKKSLSKPYQGLIHGQRYSNLQLVSAITNGVLGLVHLVFGIWILEEKLRKNQTALPLDLWLLELLQGLTWLLVGLTLSLKLKKLPRSWLRVFSILMFLVSGINCAISLFYAISKMQLSLKVALDVLSFPVAIVLLLCTYKESRYSGTDREINESLYAPLNGELNKSDSGSHVTLFAKAGFFSRMSFWWMNSLMKRGKEKTLQDEDVAKLREEDRAESCYAMFLEQLNKQKQKDPSSQPSVLKAIVLCHWREILISGFFALLKAKVAFARILKFLEAPELQSENVGKRCSEGNMRGSISIKSADFSWEENNVSKSTLRNVNLEVRPGQKVAICGEVGSGKSTLLAAILREVPNTQGKIDVYGKFAYVSQTAWIQTGSVRDNILFGSPMDAQKYQETLHRSSLVKDLELLPHGDLTEIGERGVNLSGGQKQRIQLARALYQNADIYLLDDPFSAVDAHTATNLFNEYIMEGLAEKTVLLVTHQVDFLPAFDFVLLMSDGEILQAAPYQHLLTSSKDFQDLVNAHKETAGSDRLMDVTSSERNSNSVKEIRKTYVEKENQFEAPKGDQLIKQEEREIGDQGSKPYLQYLSQNKGYIYFSVAVLSQLIFVIGQILQNSWMAANVDNPKVSTLKLILVYLSIGVTSTIFLLTRSLFTVALGLQSSKSLFLQLLNSLFRAPMSFYDSTPLGRILSRVSSDLSIVDLDVPFGLLFAVAATSNCYASLAVLAVVTWQVLFVSIPMIYFALRLQRYYFATAKELMRMNGTTKSFVANHLAESVAGAVTIRAFEEEDRFFVKNFDLIDINASPFFHSFAANEWLIQRLETVSAVVLASAALSMVVLPPGTFSSGFIGMALSYGLSLNASLVFSIQNQCNIANYIISVERLNQYTHVPSEAPEVIEGNRPPPNWPVVGRVEIKELQIRYRPDAPLVLRGITCTFEGGHKIGIVGRTGSGKTTLIGALFRLVEPTGGKIIVDGIDIGSIGLHDLRSRFGIIPQDPTLFNGTVRYNLDPLSQHSDQEIWEVLGKCQLQEAVQEKEGGLDSSVVEDGANWSMGQRQLFCLGRALLRRSRVLVLDEATASIDNATDLILQKTIRTEFADCTVITVAHRIPTVMDCTKVLSISDGKLVEYDEPMKLMKREGSLFGKLVKEYWSHFQSAEAH</sequence>
<name>A0ACB0ICS2_TRIPR</name>
<comment type="caution">
    <text evidence="1">The sequence shown here is derived from an EMBL/GenBank/DDBJ whole genome shotgun (WGS) entry which is preliminary data.</text>
</comment>
<evidence type="ECO:0000313" key="2">
    <source>
        <dbReference type="Proteomes" id="UP001177021"/>
    </source>
</evidence>